<evidence type="ECO:0000313" key="2">
    <source>
        <dbReference type="EMBL" id="PKB32790.1"/>
    </source>
</evidence>
<dbReference type="AlphaFoldDB" id="A0AA44USQ3"/>
<reference evidence="2 3" key="1">
    <citation type="submission" date="2017-11" db="EMBL/GenBank/DDBJ databases">
        <title>Sequencing the genomes of 1000 actinobacteria strains.</title>
        <authorList>
            <person name="Klenk H.-P."/>
        </authorList>
    </citation>
    <scope>NUCLEOTIDE SEQUENCE [LARGE SCALE GENOMIC DNA]</scope>
    <source>
        <strain evidence="2 3">DSM 44104</strain>
    </source>
</reference>
<dbReference type="InterPro" id="IPR022062">
    <property type="entry name" value="DUF3618"/>
</dbReference>
<keyword evidence="1" id="KW-0472">Membrane</keyword>
<dbReference type="Pfam" id="PF12277">
    <property type="entry name" value="DUF3618"/>
    <property type="match status" value="1"/>
</dbReference>
<protein>
    <submittedName>
        <fullName evidence="2">Uncharacterized protein DUF3618</fullName>
    </submittedName>
</protein>
<name>A0AA44USQ3_PSEA5</name>
<accession>A0AA44USQ3</accession>
<sequence length="74" mass="8128">MVARDPENIQREIEKTRDALAESLDALADRANPKNLIEGGKEQLAERLADPKVKYSLIAVGALVGLAIVRSIFR</sequence>
<dbReference type="EMBL" id="PHUJ01000003">
    <property type="protein sequence ID" value="PKB32790.1"/>
    <property type="molecule type" value="Genomic_DNA"/>
</dbReference>
<evidence type="ECO:0000313" key="3">
    <source>
        <dbReference type="Proteomes" id="UP000232453"/>
    </source>
</evidence>
<keyword evidence="1" id="KW-1133">Transmembrane helix</keyword>
<keyword evidence="1" id="KW-0812">Transmembrane</keyword>
<proteinExistence type="predicted"/>
<evidence type="ECO:0000256" key="1">
    <source>
        <dbReference type="SAM" id="Phobius"/>
    </source>
</evidence>
<comment type="caution">
    <text evidence="2">The sequence shown here is derived from an EMBL/GenBank/DDBJ whole genome shotgun (WGS) entry which is preliminary data.</text>
</comment>
<gene>
    <name evidence="2" type="ORF">ATL51_4530</name>
</gene>
<feature type="transmembrane region" description="Helical" evidence="1">
    <location>
        <begin position="55"/>
        <end position="73"/>
    </location>
</feature>
<organism evidence="2 3">
    <name type="scientific">Pseudonocardia alni</name>
    <name type="common">Amycolata alni</name>
    <dbReference type="NCBI Taxonomy" id="33907"/>
    <lineage>
        <taxon>Bacteria</taxon>
        <taxon>Bacillati</taxon>
        <taxon>Actinomycetota</taxon>
        <taxon>Actinomycetes</taxon>
        <taxon>Pseudonocardiales</taxon>
        <taxon>Pseudonocardiaceae</taxon>
        <taxon>Pseudonocardia</taxon>
    </lineage>
</organism>
<dbReference type="Proteomes" id="UP000232453">
    <property type="component" value="Unassembled WGS sequence"/>
</dbReference>